<dbReference type="EMBL" id="FOUZ01000007">
    <property type="protein sequence ID" value="SFN14669.1"/>
    <property type="molecule type" value="Genomic_DNA"/>
</dbReference>
<keyword evidence="2" id="KW-0732">Signal</keyword>
<feature type="region of interest" description="Disordered" evidence="1">
    <location>
        <begin position="35"/>
        <end position="101"/>
    </location>
</feature>
<name>A0A1I4WNT3_9FLAO</name>
<organism evidence="3 4">
    <name type="scientific">Algoriella xinjiangensis</name>
    <dbReference type="NCBI Taxonomy" id="684065"/>
    <lineage>
        <taxon>Bacteria</taxon>
        <taxon>Pseudomonadati</taxon>
        <taxon>Bacteroidota</taxon>
        <taxon>Flavobacteriia</taxon>
        <taxon>Flavobacteriales</taxon>
        <taxon>Weeksellaceae</taxon>
        <taxon>Algoriella</taxon>
    </lineage>
</organism>
<evidence type="ECO:0000256" key="2">
    <source>
        <dbReference type="SAM" id="SignalP"/>
    </source>
</evidence>
<evidence type="ECO:0008006" key="5">
    <source>
        <dbReference type="Google" id="ProtNLM"/>
    </source>
</evidence>
<proteinExistence type="predicted"/>
<evidence type="ECO:0000313" key="3">
    <source>
        <dbReference type="EMBL" id="SFN14669.1"/>
    </source>
</evidence>
<accession>A0A1I4WNT3</accession>
<feature type="signal peptide" evidence="2">
    <location>
        <begin position="1"/>
        <end position="17"/>
    </location>
</feature>
<protein>
    <recommendedName>
        <fullName evidence="5">Lipoprotein</fullName>
    </recommendedName>
</protein>
<dbReference type="PROSITE" id="PS51257">
    <property type="entry name" value="PROKAR_LIPOPROTEIN"/>
    <property type="match status" value="1"/>
</dbReference>
<dbReference type="Proteomes" id="UP000199149">
    <property type="component" value="Unassembled WGS sequence"/>
</dbReference>
<sequence length="101" mass="12003">MKTILRKFNLVAIFALAALFLTSCDGSTTVYGIEHRNKKQKKYKKYPRYDTRYDNHRSLPPGQHKKVHGDKSAKRYAPGQQKKKVNKYYKKDKNHRKHHDD</sequence>
<feature type="compositionally biased region" description="Basic and acidic residues" evidence="1">
    <location>
        <begin position="47"/>
        <end position="57"/>
    </location>
</feature>
<dbReference type="AlphaFoldDB" id="A0A1I4WNT3"/>
<feature type="compositionally biased region" description="Basic residues" evidence="1">
    <location>
        <begin position="81"/>
        <end position="101"/>
    </location>
</feature>
<gene>
    <name evidence="3" type="ORF">SAMN05421738_10784</name>
</gene>
<keyword evidence="4" id="KW-1185">Reference proteome</keyword>
<feature type="chain" id="PRO_5011773711" description="Lipoprotein" evidence="2">
    <location>
        <begin position="18"/>
        <end position="101"/>
    </location>
</feature>
<feature type="compositionally biased region" description="Basic residues" evidence="1">
    <location>
        <begin position="36"/>
        <end position="46"/>
    </location>
</feature>
<evidence type="ECO:0000313" key="4">
    <source>
        <dbReference type="Proteomes" id="UP000199149"/>
    </source>
</evidence>
<dbReference type="RefSeq" id="WP_245752087.1">
    <property type="nucleotide sequence ID" value="NZ_FOUZ01000007.1"/>
</dbReference>
<evidence type="ECO:0000256" key="1">
    <source>
        <dbReference type="SAM" id="MobiDB-lite"/>
    </source>
</evidence>
<reference evidence="4" key="1">
    <citation type="submission" date="2016-10" db="EMBL/GenBank/DDBJ databases">
        <authorList>
            <person name="Varghese N."/>
            <person name="Submissions S."/>
        </authorList>
    </citation>
    <scope>NUCLEOTIDE SEQUENCE [LARGE SCALE GENOMIC DNA]</scope>
    <source>
        <strain evidence="4">XJ109</strain>
    </source>
</reference>